<evidence type="ECO:0008006" key="4">
    <source>
        <dbReference type="Google" id="ProtNLM"/>
    </source>
</evidence>
<dbReference type="AlphaFoldDB" id="A0AAW1QS82"/>
<sequence>MAGPETFSWWKGSRVAAEPSTTDTASSNRTSERIAAHHGGATADRKALQLGGSTQALFQPGAQEPGKGTAFPLMASAASGGGTAAPPPDSPAQGLLEHIEALIGRQLYFQAIDAYLQLDTPAMHWEQDFQGKGLPQTPTTIPQGYRHLRLELLDWCMQSLQRLQDARTSAVEVSSLQEQAAGARDAAVLEQGAVWQTSFDTDPKNQLSGAIWHLSETREEAWNNLVAVFRDEAVMAADPRQFNQQGVQQVSVAGILRLASRRHSIPPRLTHRPSQDGKSRHRQALPADAVDTSKPYVQAVGDRLLKSARQQLPLMRGLAEDVPKDVITRLYGGPLATAVRKHLEWQLAHKPASAAAKLEDNVVRRSKCFPFPFPLWTTSAKQETDQAASDEEPGIVAAHLVLAVGEAHQAVISFLQELHELMIQLGCSSDANYEGAVDTDWDGIVYETVIKAFRSMQDPFHSEIASCLQAFVSTILQHVPAEQARQASIGPGTISRAKFLGSVTTDKASFAQMGIPSDTHKRMSDITRSDGPASRNNREVSHTPMSRPSLEAAAKRSMEITRNRSKSLDVASQALLDGPTTS</sequence>
<keyword evidence="3" id="KW-1185">Reference proteome</keyword>
<dbReference type="Proteomes" id="UP001489004">
    <property type="component" value="Unassembled WGS sequence"/>
</dbReference>
<evidence type="ECO:0000313" key="2">
    <source>
        <dbReference type="EMBL" id="KAK9824272.1"/>
    </source>
</evidence>
<feature type="region of interest" description="Disordered" evidence="1">
    <location>
        <begin position="514"/>
        <end position="582"/>
    </location>
</feature>
<accession>A0AAW1QS82</accession>
<dbReference type="EMBL" id="JALJOR010000002">
    <property type="protein sequence ID" value="KAK9824272.1"/>
    <property type="molecule type" value="Genomic_DNA"/>
</dbReference>
<gene>
    <name evidence="2" type="ORF">WJX72_009095</name>
</gene>
<feature type="compositionally biased region" description="Basic and acidic residues" evidence="1">
    <location>
        <begin position="518"/>
        <end position="528"/>
    </location>
</feature>
<proteinExistence type="predicted"/>
<feature type="region of interest" description="Disordered" evidence="1">
    <location>
        <begin position="264"/>
        <end position="287"/>
    </location>
</feature>
<reference evidence="2 3" key="1">
    <citation type="journal article" date="2024" name="Nat. Commun.">
        <title>Phylogenomics reveals the evolutionary origins of lichenization in chlorophyte algae.</title>
        <authorList>
            <person name="Puginier C."/>
            <person name="Libourel C."/>
            <person name="Otte J."/>
            <person name="Skaloud P."/>
            <person name="Haon M."/>
            <person name="Grisel S."/>
            <person name="Petersen M."/>
            <person name="Berrin J.G."/>
            <person name="Delaux P.M."/>
            <person name="Dal Grande F."/>
            <person name="Keller J."/>
        </authorList>
    </citation>
    <scope>NUCLEOTIDE SEQUENCE [LARGE SCALE GENOMIC DNA]</scope>
    <source>
        <strain evidence="2 3">SAG 2043</strain>
    </source>
</reference>
<feature type="compositionally biased region" description="Polar residues" evidence="1">
    <location>
        <begin position="19"/>
        <end position="29"/>
    </location>
</feature>
<feature type="region of interest" description="Disordered" evidence="1">
    <location>
        <begin position="1"/>
        <end position="30"/>
    </location>
</feature>
<name>A0AAW1QS82_9CHLO</name>
<evidence type="ECO:0000313" key="3">
    <source>
        <dbReference type="Proteomes" id="UP001489004"/>
    </source>
</evidence>
<organism evidence="2 3">
    <name type="scientific">[Myrmecia] bisecta</name>
    <dbReference type="NCBI Taxonomy" id="41462"/>
    <lineage>
        <taxon>Eukaryota</taxon>
        <taxon>Viridiplantae</taxon>
        <taxon>Chlorophyta</taxon>
        <taxon>core chlorophytes</taxon>
        <taxon>Trebouxiophyceae</taxon>
        <taxon>Trebouxiales</taxon>
        <taxon>Trebouxiaceae</taxon>
        <taxon>Myrmecia</taxon>
    </lineage>
</organism>
<protein>
    <recommendedName>
        <fullName evidence="4">Exocyst complex component Sec8</fullName>
    </recommendedName>
</protein>
<feature type="compositionally biased region" description="Basic and acidic residues" evidence="1">
    <location>
        <begin position="553"/>
        <end position="562"/>
    </location>
</feature>
<evidence type="ECO:0000256" key="1">
    <source>
        <dbReference type="SAM" id="MobiDB-lite"/>
    </source>
</evidence>
<feature type="region of interest" description="Disordered" evidence="1">
    <location>
        <begin position="58"/>
        <end position="91"/>
    </location>
</feature>
<comment type="caution">
    <text evidence="2">The sequence shown here is derived from an EMBL/GenBank/DDBJ whole genome shotgun (WGS) entry which is preliminary data.</text>
</comment>